<feature type="coiled-coil region" evidence="1">
    <location>
        <begin position="100"/>
        <end position="141"/>
    </location>
</feature>
<organism evidence="3">
    <name type="scientific">Brassica oleracea</name>
    <name type="common">Wild cabbage</name>
    <dbReference type="NCBI Taxonomy" id="3712"/>
    <lineage>
        <taxon>Eukaryota</taxon>
        <taxon>Viridiplantae</taxon>
        <taxon>Streptophyta</taxon>
        <taxon>Embryophyta</taxon>
        <taxon>Tracheophyta</taxon>
        <taxon>Spermatophyta</taxon>
        <taxon>Magnoliopsida</taxon>
        <taxon>eudicotyledons</taxon>
        <taxon>Gunneridae</taxon>
        <taxon>Pentapetalae</taxon>
        <taxon>rosids</taxon>
        <taxon>malvids</taxon>
        <taxon>Brassicales</taxon>
        <taxon>Brassicaceae</taxon>
        <taxon>Brassiceae</taxon>
        <taxon>Brassica</taxon>
    </lineage>
</organism>
<dbReference type="AlphaFoldDB" id="A0A3P6FBN8"/>
<evidence type="ECO:0000256" key="2">
    <source>
        <dbReference type="SAM" id="MobiDB-lite"/>
    </source>
</evidence>
<feature type="region of interest" description="Disordered" evidence="2">
    <location>
        <begin position="28"/>
        <end position="55"/>
    </location>
</feature>
<sequence>MSAKKGSGSRTVSGDDVVVTGSRCATMVKTEPSSSLQGKKHKIGGVTTRSGQQSADIIRSPGRLATALSNLNLKVFPQDGTVLPIGDPSEVVQVLQGGLLRDLKRQVLEEKDQRVAWELEIHDLEDKVKDLEKVAEASSADALATSRKSQELEEGIDILKAAAETFKL</sequence>
<reference evidence="3" key="1">
    <citation type="submission" date="2018-11" db="EMBL/GenBank/DDBJ databases">
        <authorList>
            <consortium name="Genoscope - CEA"/>
            <person name="William W."/>
        </authorList>
    </citation>
    <scope>NUCLEOTIDE SEQUENCE</scope>
</reference>
<gene>
    <name evidence="3" type="ORF">BOLC5T32501H</name>
</gene>
<protein>
    <submittedName>
        <fullName evidence="3">Uncharacterized protein</fullName>
    </submittedName>
</protein>
<proteinExistence type="predicted"/>
<keyword evidence="1" id="KW-0175">Coiled coil</keyword>
<evidence type="ECO:0000256" key="1">
    <source>
        <dbReference type="SAM" id="Coils"/>
    </source>
</evidence>
<name>A0A3P6FBN8_BRAOL</name>
<evidence type="ECO:0000313" key="3">
    <source>
        <dbReference type="EMBL" id="VDD44954.1"/>
    </source>
</evidence>
<accession>A0A3P6FBN8</accession>
<dbReference type="EMBL" id="LR031877">
    <property type="protein sequence ID" value="VDD44954.1"/>
    <property type="molecule type" value="Genomic_DNA"/>
</dbReference>